<protein>
    <submittedName>
        <fullName evidence="2">Uncharacterized protein</fullName>
    </submittedName>
</protein>
<proteinExistence type="predicted"/>
<reference evidence="2 3" key="1">
    <citation type="submission" date="2018-12" db="EMBL/GenBank/DDBJ databases">
        <title>Venturia inaequalis Genome Resource.</title>
        <authorList>
            <person name="Lichtner F.J."/>
        </authorList>
    </citation>
    <scope>NUCLEOTIDE SEQUENCE [LARGE SCALE GENOMIC DNA]</scope>
    <source>
        <strain evidence="2 3">120213</strain>
    </source>
</reference>
<accession>A0A8H3UF34</accession>
<feature type="signal peptide" evidence="1">
    <location>
        <begin position="1"/>
        <end position="23"/>
    </location>
</feature>
<evidence type="ECO:0000313" key="3">
    <source>
        <dbReference type="Proteomes" id="UP000447873"/>
    </source>
</evidence>
<evidence type="ECO:0000313" key="2">
    <source>
        <dbReference type="EMBL" id="KAE9968286.1"/>
    </source>
</evidence>
<dbReference type="EMBL" id="WNWS01000414">
    <property type="protein sequence ID" value="KAE9968286.1"/>
    <property type="molecule type" value="Genomic_DNA"/>
</dbReference>
<gene>
    <name evidence="2" type="ORF">EG328_007658</name>
</gene>
<feature type="chain" id="PRO_5034703461" evidence="1">
    <location>
        <begin position="24"/>
        <end position="249"/>
    </location>
</feature>
<comment type="caution">
    <text evidence="2">The sequence shown here is derived from an EMBL/GenBank/DDBJ whole genome shotgun (WGS) entry which is preliminary data.</text>
</comment>
<evidence type="ECO:0000256" key="1">
    <source>
        <dbReference type="SAM" id="SignalP"/>
    </source>
</evidence>
<dbReference type="Proteomes" id="UP000447873">
    <property type="component" value="Unassembled WGS sequence"/>
</dbReference>
<name>A0A8H3UF34_VENIN</name>
<dbReference type="AlphaFoldDB" id="A0A8H3UF34"/>
<keyword evidence="1" id="KW-0732">Signal</keyword>
<sequence length="249" mass="27784">MLSRSFILVQCVSWLYLTSSVTAGPVQEPSKSPWSSLSQLARTAPPKAKAPITLSTENATECNEFPDPGYGGSDPPLYKFYQQEEKVTAACWTEQKVGLNNILYIRTTLGCYIDEEYIQAGNKDLQRALPECVKPKPYQVKTTRNEYLLPKDGFLMNCYAKPDLEAAKREVQWGARHVWCSVTGEKVGESEVWWRDAHVQGVNMTGVQLKTWTKESGVSELEHCYVPNDAFDSTVFEVKGGGNVCSKGP</sequence>
<organism evidence="2 3">
    <name type="scientific">Venturia inaequalis</name>
    <name type="common">Apple scab fungus</name>
    <dbReference type="NCBI Taxonomy" id="5025"/>
    <lineage>
        <taxon>Eukaryota</taxon>
        <taxon>Fungi</taxon>
        <taxon>Dikarya</taxon>
        <taxon>Ascomycota</taxon>
        <taxon>Pezizomycotina</taxon>
        <taxon>Dothideomycetes</taxon>
        <taxon>Pleosporomycetidae</taxon>
        <taxon>Venturiales</taxon>
        <taxon>Venturiaceae</taxon>
        <taxon>Venturia</taxon>
    </lineage>
</organism>